<dbReference type="InterPro" id="IPR012340">
    <property type="entry name" value="NA-bd_OB-fold"/>
</dbReference>
<dbReference type="SUPFAM" id="SSF50249">
    <property type="entry name" value="Nucleic acid-binding proteins"/>
    <property type="match status" value="1"/>
</dbReference>
<name>A0A445MYV6_9BACT</name>
<dbReference type="AlphaFoldDB" id="A0A445MYV6"/>
<gene>
    <name evidence="2" type="primary">bbsA</name>
    <name evidence="2" type="ORF">PITCH_A30010</name>
</gene>
<reference evidence="2" key="1">
    <citation type="submission" date="2018-01" db="EMBL/GenBank/DDBJ databases">
        <authorList>
            <person name="Regsiter A."/>
            <person name="William W."/>
        </authorList>
    </citation>
    <scope>NUCLEOTIDE SEQUENCE</scope>
    <source>
        <strain evidence="2">TRIP AH-1</strain>
    </source>
</reference>
<dbReference type="EMBL" id="OJIN01000170">
    <property type="protein sequence ID" value="SPD74690.1"/>
    <property type="molecule type" value="Genomic_DNA"/>
</dbReference>
<dbReference type="InterPro" id="IPR052513">
    <property type="entry name" value="Thioester_dehydratase-like"/>
</dbReference>
<dbReference type="PANTHER" id="PTHR34075:SF5">
    <property type="entry name" value="BLR3430 PROTEIN"/>
    <property type="match status" value="1"/>
</dbReference>
<dbReference type="PANTHER" id="PTHR34075">
    <property type="entry name" value="BLR3430 PROTEIN"/>
    <property type="match status" value="1"/>
</dbReference>
<dbReference type="InterPro" id="IPR002878">
    <property type="entry name" value="ChsH2_C"/>
</dbReference>
<sequence>MADKKQKETKEDITFFHPDIFETPENAPPFLKGYKCKKCGKIWFPKFVPCPNPDCWSEEMEVVALSRRGKIYSYTDVYIGQPTMRSYMPMTMAYVDLPEGVRVFSQLEGEVGSFRCDEEVELVAGPVRNNLDGKPITGYKFKKISS</sequence>
<dbReference type="GO" id="GO:0016746">
    <property type="term" value="F:acyltransferase activity"/>
    <property type="evidence" value="ECO:0007669"/>
    <property type="project" value="UniProtKB-KW"/>
</dbReference>
<proteinExistence type="predicted"/>
<evidence type="ECO:0000259" key="1">
    <source>
        <dbReference type="Pfam" id="PF01796"/>
    </source>
</evidence>
<keyword evidence="2" id="KW-0808">Transferase</keyword>
<feature type="domain" description="ChsH2 C-terminal OB-fold" evidence="1">
    <location>
        <begin position="63"/>
        <end position="123"/>
    </location>
</feature>
<organism evidence="2">
    <name type="scientific">uncultured Desulfobacterium sp</name>
    <dbReference type="NCBI Taxonomy" id="201089"/>
    <lineage>
        <taxon>Bacteria</taxon>
        <taxon>Pseudomonadati</taxon>
        <taxon>Thermodesulfobacteriota</taxon>
        <taxon>Desulfobacteria</taxon>
        <taxon>Desulfobacterales</taxon>
        <taxon>Desulfobacteriaceae</taxon>
        <taxon>Desulfobacterium</taxon>
        <taxon>environmental samples</taxon>
    </lineage>
</organism>
<evidence type="ECO:0000313" key="2">
    <source>
        <dbReference type="EMBL" id="SPD74690.1"/>
    </source>
</evidence>
<accession>A0A445MYV6</accession>
<dbReference type="EC" id="2.3.1.-" evidence="2"/>
<keyword evidence="2" id="KW-0012">Acyltransferase</keyword>
<dbReference type="Pfam" id="PF01796">
    <property type="entry name" value="OB_ChsH2_C"/>
    <property type="match status" value="1"/>
</dbReference>
<protein>
    <submittedName>
        <fullName evidence="2">Benzoylsuccinyl-CoA thiolase BbsA</fullName>
        <ecNumber evidence="2">2.3.1.-</ecNumber>
    </submittedName>
</protein>